<dbReference type="InterPro" id="IPR015797">
    <property type="entry name" value="NUDIX_hydrolase-like_dom_sf"/>
</dbReference>
<dbReference type="Pfam" id="PF00300">
    <property type="entry name" value="His_Phos_1"/>
    <property type="match status" value="1"/>
</dbReference>
<dbReference type="InterPro" id="IPR020084">
    <property type="entry name" value="NUDIX_hydrolase_CS"/>
</dbReference>
<evidence type="ECO:0000256" key="1">
    <source>
        <dbReference type="ARBA" id="ARBA00022801"/>
    </source>
</evidence>
<evidence type="ECO:0000313" key="4">
    <source>
        <dbReference type="Proteomes" id="UP001164693"/>
    </source>
</evidence>
<dbReference type="SMART" id="SM00855">
    <property type="entry name" value="PGAM"/>
    <property type="match status" value="1"/>
</dbReference>
<dbReference type="RefSeq" id="WP_269444389.1">
    <property type="nucleotide sequence ID" value="NZ_CP097463.1"/>
</dbReference>
<dbReference type="EMBL" id="CP097463">
    <property type="protein sequence ID" value="WAX57841.1"/>
    <property type="molecule type" value="Genomic_DNA"/>
</dbReference>
<proteinExistence type="predicted"/>
<dbReference type="SUPFAM" id="SSF53254">
    <property type="entry name" value="Phosphoglycerate mutase-like"/>
    <property type="match status" value="1"/>
</dbReference>
<evidence type="ECO:0000259" key="2">
    <source>
        <dbReference type="PROSITE" id="PS51462"/>
    </source>
</evidence>
<keyword evidence="4" id="KW-1185">Reference proteome</keyword>
<dbReference type="Proteomes" id="UP001164693">
    <property type="component" value="Chromosome"/>
</dbReference>
<dbReference type="PANTHER" id="PTHR21340:SF0">
    <property type="entry name" value="BIS(5'-NUCLEOSYL)-TETRAPHOSPHATASE [ASYMMETRICAL]"/>
    <property type="match status" value="1"/>
</dbReference>
<gene>
    <name evidence="3" type="ORF">M6B22_03515</name>
</gene>
<dbReference type="PROSITE" id="PS00893">
    <property type="entry name" value="NUDIX_BOX"/>
    <property type="match status" value="1"/>
</dbReference>
<dbReference type="GO" id="GO:0016787">
    <property type="term" value="F:hydrolase activity"/>
    <property type="evidence" value="ECO:0007669"/>
    <property type="project" value="UniProtKB-KW"/>
</dbReference>
<dbReference type="CDD" id="cd07067">
    <property type="entry name" value="HP_PGM_like"/>
    <property type="match status" value="1"/>
</dbReference>
<dbReference type="CDD" id="cd03673">
    <property type="entry name" value="NUDIX_Ap6A_hydrolase"/>
    <property type="match status" value="1"/>
</dbReference>
<keyword evidence="1 3" id="KW-0378">Hydrolase</keyword>
<dbReference type="InterPro" id="IPR013078">
    <property type="entry name" value="His_Pase_superF_clade-1"/>
</dbReference>
<dbReference type="InterPro" id="IPR000086">
    <property type="entry name" value="NUDIX_hydrolase_dom"/>
</dbReference>
<organism evidence="3 4">
    <name type="scientific">Jatrophihabitans cynanchi</name>
    <dbReference type="NCBI Taxonomy" id="2944128"/>
    <lineage>
        <taxon>Bacteria</taxon>
        <taxon>Bacillati</taxon>
        <taxon>Actinomycetota</taxon>
        <taxon>Actinomycetes</taxon>
        <taxon>Jatrophihabitantales</taxon>
        <taxon>Jatrophihabitantaceae</taxon>
        <taxon>Jatrophihabitans</taxon>
    </lineage>
</organism>
<dbReference type="Gene3D" id="3.90.79.10">
    <property type="entry name" value="Nucleoside Triphosphate Pyrophosphohydrolase"/>
    <property type="match status" value="1"/>
</dbReference>
<dbReference type="Gene3D" id="3.40.50.1240">
    <property type="entry name" value="Phosphoglycerate mutase-like"/>
    <property type="match status" value="1"/>
</dbReference>
<dbReference type="Pfam" id="PF00293">
    <property type="entry name" value="NUDIX"/>
    <property type="match status" value="1"/>
</dbReference>
<dbReference type="InterPro" id="IPR051325">
    <property type="entry name" value="Nudix_hydrolase_domain"/>
</dbReference>
<dbReference type="SUPFAM" id="SSF55811">
    <property type="entry name" value="Nudix"/>
    <property type="match status" value="1"/>
</dbReference>
<feature type="domain" description="Nudix hydrolase" evidence="2">
    <location>
        <begin position="4"/>
        <end position="129"/>
    </location>
</feature>
<dbReference type="PANTHER" id="PTHR21340">
    <property type="entry name" value="DIADENOSINE 5,5-P1,P4-TETRAPHOSPHATE PYROPHOSPHOHYDROLASE MUTT"/>
    <property type="match status" value="1"/>
</dbReference>
<reference evidence="3" key="1">
    <citation type="submission" date="2022-05" db="EMBL/GenBank/DDBJ databases">
        <title>Jatrophihabitans sp. SB3-54 whole genome sequence.</title>
        <authorList>
            <person name="Suh M.K."/>
            <person name="Eom M.K."/>
            <person name="Kim J.S."/>
            <person name="Kim H.S."/>
            <person name="Do H.E."/>
            <person name="Shin Y.K."/>
            <person name="Lee J.-S."/>
        </authorList>
    </citation>
    <scope>NUCLEOTIDE SEQUENCE</scope>
    <source>
        <strain evidence="3">SB3-54</strain>
    </source>
</reference>
<dbReference type="InterPro" id="IPR029033">
    <property type="entry name" value="His_PPase_superfam"/>
</dbReference>
<sequence length="290" mass="31233">MATRTVAAAGGVVWRLHDGTVQVALIHRPRYDDWSLPKGKIATGETTLAAAVREVKEELGAQVAVSRRIGRVRYQIDGARKHVTYWAMRHLGGRFAANGEADAMQWLSIGKAHKRLSYDVDRTVLGDFAATPPADSVIVLVRHAKAGRRSEWHGEDDLRPLDDVGRAQADRLVAFLCCFAPARLYSADRTRCVQTLEPTAAALELTITLEPAFADASYCAAPAATQTSLLALAKPGKVSVVCSQGITIPALIDRLAPGVASSDTRKGAAWVLSMVDGDVVAADYYEDAVR</sequence>
<dbReference type="PROSITE" id="PS51462">
    <property type="entry name" value="NUDIX"/>
    <property type="match status" value="1"/>
</dbReference>
<name>A0ABY7K3G5_9ACTN</name>
<accession>A0ABY7K3G5</accession>
<protein>
    <submittedName>
        <fullName evidence="3">NUDIX hydrolase</fullName>
    </submittedName>
</protein>
<evidence type="ECO:0000313" key="3">
    <source>
        <dbReference type="EMBL" id="WAX57841.1"/>
    </source>
</evidence>